<dbReference type="GO" id="GO:0003676">
    <property type="term" value="F:nucleic acid binding"/>
    <property type="evidence" value="ECO:0007669"/>
    <property type="project" value="InterPro"/>
</dbReference>
<evidence type="ECO:0000256" key="2">
    <source>
        <dbReference type="HAMAP-Rule" id="MF_00048"/>
    </source>
</evidence>
<evidence type="ECO:0000313" key="4">
    <source>
        <dbReference type="Proteomes" id="UP000196536"/>
    </source>
</evidence>
<organism evidence="3 4">
    <name type="scientific">Acinetobacter populi</name>
    <dbReference type="NCBI Taxonomy" id="1582270"/>
    <lineage>
        <taxon>Bacteria</taxon>
        <taxon>Pseudomonadati</taxon>
        <taxon>Pseudomonadota</taxon>
        <taxon>Gammaproteobacteria</taxon>
        <taxon>Moraxellales</taxon>
        <taxon>Moraxellaceae</taxon>
        <taxon>Acinetobacter</taxon>
    </lineage>
</organism>
<dbReference type="PANTHER" id="PTHR34039:SF1">
    <property type="entry name" value="UPF0102 PROTEIN YRAN"/>
    <property type="match status" value="1"/>
</dbReference>
<sequence length="138" mass="16428">MYKTAEIGRYAEQWGLAYLQHWGLKYLHSNFHCRYGEVDLIMLDQDCVVFVEVRARKHSTFATALESVDEKKQAKTILTAQHFLQKYPQYEQFDCRFDVIALDYYSVNDLINHLKKNSMDLFTQQTVNLQWIKNAYTM</sequence>
<dbReference type="PANTHER" id="PTHR34039">
    <property type="entry name" value="UPF0102 PROTEIN YRAN"/>
    <property type="match status" value="1"/>
</dbReference>
<comment type="similarity">
    <text evidence="1 2">Belongs to the UPF0102 family.</text>
</comment>
<evidence type="ECO:0000313" key="3">
    <source>
        <dbReference type="EMBL" id="OUY06900.1"/>
    </source>
</evidence>
<dbReference type="Pfam" id="PF02021">
    <property type="entry name" value="UPF0102"/>
    <property type="match status" value="1"/>
</dbReference>
<comment type="caution">
    <text evidence="3">The sequence shown here is derived from an EMBL/GenBank/DDBJ whole genome shotgun (WGS) entry which is preliminary data.</text>
</comment>
<protein>
    <recommendedName>
        <fullName evidence="2">UPF0102 protein CAP51_09385</fullName>
    </recommendedName>
</protein>
<dbReference type="InterPro" id="IPR003509">
    <property type="entry name" value="UPF0102_YraN-like"/>
</dbReference>
<dbReference type="NCBIfam" id="NF009150">
    <property type="entry name" value="PRK12497.1-3"/>
    <property type="match status" value="1"/>
</dbReference>
<name>A0A1Z9YXG4_9GAMM</name>
<dbReference type="HAMAP" id="MF_00048">
    <property type="entry name" value="UPF0102"/>
    <property type="match status" value="1"/>
</dbReference>
<dbReference type="RefSeq" id="WP_087620504.1">
    <property type="nucleotide sequence ID" value="NZ_NEXX01000003.1"/>
</dbReference>
<evidence type="ECO:0000256" key="1">
    <source>
        <dbReference type="ARBA" id="ARBA00006738"/>
    </source>
</evidence>
<dbReference type="Proteomes" id="UP000196536">
    <property type="component" value="Unassembled WGS sequence"/>
</dbReference>
<gene>
    <name evidence="3" type="ORF">CAP51_09385</name>
</gene>
<dbReference type="NCBIfam" id="TIGR00252">
    <property type="entry name" value="YraN family protein"/>
    <property type="match status" value="1"/>
</dbReference>
<dbReference type="AlphaFoldDB" id="A0A1Z9YXG4"/>
<dbReference type="InterPro" id="IPR011856">
    <property type="entry name" value="tRNA_endonuc-like_dom_sf"/>
</dbReference>
<keyword evidence="4" id="KW-1185">Reference proteome</keyword>
<reference evidence="3 4" key="1">
    <citation type="submission" date="2017-05" db="EMBL/GenBank/DDBJ databases">
        <title>Acinetobacter populi ANC 5415 (= PBJ7), whole genome shotgun sequencing project.</title>
        <authorList>
            <person name="Nemec A."/>
            <person name="Radolfova-Krizova L."/>
        </authorList>
    </citation>
    <scope>NUCLEOTIDE SEQUENCE [LARGE SCALE GENOMIC DNA]</scope>
    <source>
        <strain evidence="3 4">PBJ7</strain>
    </source>
</reference>
<accession>A0A1Z9YXG4</accession>
<proteinExistence type="inferred from homology"/>
<dbReference type="OrthoDB" id="9794876at2"/>
<dbReference type="InterPro" id="IPR011335">
    <property type="entry name" value="Restrct_endonuc-II-like"/>
</dbReference>
<dbReference type="EMBL" id="NEXX01000003">
    <property type="protein sequence ID" value="OUY06900.1"/>
    <property type="molecule type" value="Genomic_DNA"/>
</dbReference>
<dbReference type="SUPFAM" id="SSF52980">
    <property type="entry name" value="Restriction endonuclease-like"/>
    <property type="match status" value="1"/>
</dbReference>
<dbReference type="Gene3D" id="3.40.1350.10">
    <property type="match status" value="1"/>
</dbReference>